<protein>
    <submittedName>
        <fullName evidence="1">Uncharacterized protein</fullName>
    </submittedName>
</protein>
<dbReference type="EMBL" id="AP018823">
    <property type="protein sequence ID" value="BBF83714.1"/>
    <property type="molecule type" value="Genomic_DNA"/>
</dbReference>
<accession>A0A3G9G863</accession>
<evidence type="ECO:0000313" key="2">
    <source>
        <dbReference type="Proteomes" id="UP000198290"/>
    </source>
</evidence>
<reference evidence="1 2" key="2">
    <citation type="journal article" date="2017" name="Genome Announc.">
        <title>Draft genome sequence of Aquitalea magnusonii strain H3, a plant growth-promoting bacterium of duckweed Lemna minor.</title>
        <authorList>
            <person name="Ishizawa H."/>
            <person name="Kuroda M."/>
            <person name="Ike M."/>
        </authorList>
    </citation>
    <scope>NUCLEOTIDE SEQUENCE [LARGE SCALE GENOMIC DNA]</scope>
    <source>
        <strain evidence="1 2">H3</strain>
    </source>
</reference>
<dbReference type="KEGG" id="amah:DLM_0026"/>
<reference evidence="2" key="1">
    <citation type="journal article" date="2017" name="Biotechnol. Biofuels">
        <title>Evaluation of environmental bacterial communities as a factor affecting the growth of duckweed Lemna minor.</title>
        <authorList>
            <person name="Ishizawa H."/>
            <person name="Kuroda M."/>
            <person name="Morikawa M."/>
            <person name="Ike M."/>
        </authorList>
    </citation>
    <scope>NUCLEOTIDE SEQUENCE [LARGE SCALE GENOMIC DNA]</scope>
    <source>
        <strain evidence="2">H3</strain>
    </source>
</reference>
<dbReference type="AlphaFoldDB" id="A0A3G9G863"/>
<gene>
    <name evidence="1" type="ORF">DLM_0026</name>
</gene>
<keyword evidence="2" id="KW-1185">Reference proteome</keyword>
<evidence type="ECO:0000313" key="1">
    <source>
        <dbReference type="EMBL" id="BBF83714.1"/>
    </source>
</evidence>
<reference evidence="2" key="3">
    <citation type="journal article" date="2017" name="Plant Physiol. Biochem.">
        <title>Differential oxidative and antioxidative response of duckweed Lemna minor toward plant growth promoting/inhibiting bacteria.</title>
        <authorList>
            <person name="Ishizawa H."/>
            <person name="Kuroda M."/>
            <person name="Morikawa M."/>
            <person name="Ike M."/>
        </authorList>
    </citation>
    <scope>NUCLEOTIDE SEQUENCE [LARGE SCALE GENOMIC DNA]</scope>
    <source>
        <strain evidence="2">H3</strain>
    </source>
</reference>
<dbReference type="Proteomes" id="UP000198290">
    <property type="component" value="Chromosome"/>
</dbReference>
<proteinExistence type="predicted"/>
<name>A0A3G9G863_9NEIS</name>
<sequence length="81" mass="8608">MSQAGKKPRIPDLARTHAALSMLNTVPLNAFGMGGLTATVGSTRHTALRCQLSAPHRLAFLKKGRHTTTWAGSVRRPSGMG</sequence>
<organism evidence="1 2">
    <name type="scientific">Aquitalea magnusonii</name>
    <dbReference type="NCBI Taxonomy" id="332411"/>
    <lineage>
        <taxon>Bacteria</taxon>
        <taxon>Pseudomonadati</taxon>
        <taxon>Pseudomonadota</taxon>
        <taxon>Betaproteobacteria</taxon>
        <taxon>Neisseriales</taxon>
        <taxon>Chromobacteriaceae</taxon>
        <taxon>Aquitalea</taxon>
    </lineage>
</organism>